<sequence length="349" mass="39388">MSPNSIVLQRGGSSPIPQRELDLEDDIIRLPEYDAAAAADRLRLTLIGRWASPTVILEESLSHTKVSTPGGSLVSVSHDENTCPELTPEERELKRKQRAEAHDPKGLIEFNGASRQNISNCLKRPPISTIWKTQHPLLRPESSNRASQKPYQDRDSSRNPPRGQKDHQNKEVWSRLELRRRSTEPYRSSKTHHAQRPRELSENSNTRRRPEYSQQRTTGNNIRSPRSNHNAPTSPAHQHFGYRAHASSQGLSHNGAVSDSQRTLTEPHNSGQTPDRIPITNLPLIQEFEEERILCIKRKAPVTDTPTAREKLLPPLHSKLVIRDNSTLPSSPAPARYALDSPLKSSRMI</sequence>
<evidence type="ECO:0000313" key="3">
    <source>
        <dbReference type="Proteomes" id="UP000712600"/>
    </source>
</evidence>
<feature type="compositionally biased region" description="Polar residues" evidence="1">
    <location>
        <begin position="246"/>
        <end position="273"/>
    </location>
</feature>
<organism evidence="2 3">
    <name type="scientific">Brassica cretica</name>
    <name type="common">Mustard</name>
    <dbReference type="NCBI Taxonomy" id="69181"/>
    <lineage>
        <taxon>Eukaryota</taxon>
        <taxon>Viridiplantae</taxon>
        <taxon>Streptophyta</taxon>
        <taxon>Embryophyta</taxon>
        <taxon>Tracheophyta</taxon>
        <taxon>Spermatophyta</taxon>
        <taxon>Magnoliopsida</taxon>
        <taxon>eudicotyledons</taxon>
        <taxon>Gunneridae</taxon>
        <taxon>Pentapetalae</taxon>
        <taxon>rosids</taxon>
        <taxon>malvids</taxon>
        <taxon>Brassicales</taxon>
        <taxon>Brassicaceae</taxon>
        <taxon>Brassiceae</taxon>
        <taxon>Brassica</taxon>
    </lineage>
</organism>
<dbReference type="AlphaFoldDB" id="A0A8S9RVD3"/>
<dbReference type="EMBL" id="QGKX02000088">
    <property type="protein sequence ID" value="KAF3584162.1"/>
    <property type="molecule type" value="Genomic_DNA"/>
</dbReference>
<feature type="region of interest" description="Disordered" evidence="1">
    <location>
        <begin position="66"/>
        <end position="112"/>
    </location>
</feature>
<feature type="compositionally biased region" description="Basic and acidic residues" evidence="1">
    <location>
        <begin position="88"/>
        <end position="106"/>
    </location>
</feature>
<proteinExistence type="predicted"/>
<evidence type="ECO:0000256" key="1">
    <source>
        <dbReference type="SAM" id="MobiDB-lite"/>
    </source>
</evidence>
<name>A0A8S9RVD3_BRACR</name>
<dbReference type="Proteomes" id="UP000712600">
    <property type="component" value="Unassembled WGS sequence"/>
</dbReference>
<accession>A0A8S9RVD3</accession>
<gene>
    <name evidence="2" type="ORF">F2Q69_00031288</name>
</gene>
<evidence type="ECO:0000313" key="2">
    <source>
        <dbReference type="EMBL" id="KAF3584162.1"/>
    </source>
</evidence>
<reference evidence="2" key="1">
    <citation type="submission" date="2019-12" db="EMBL/GenBank/DDBJ databases">
        <title>Genome sequencing and annotation of Brassica cretica.</title>
        <authorList>
            <person name="Studholme D.J."/>
            <person name="Sarris P."/>
        </authorList>
    </citation>
    <scope>NUCLEOTIDE SEQUENCE</scope>
    <source>
        <strain evidence="2">PFS-109/04</strain>
        <tissue evidence="2">Leaf</tissue>
    </source>
</reference>
<feature type="region of interest" description="Disordered" evidence="1">
    <location>
        <begin position="325"/>
        <end position="349"/>
    </location>
</feature>
<feature type="compositionally biased region" description="Polar residues" evidence="1">
    <location>
        <begin position="212"/>
        <end position="236"/>
    </location>
</feature>
<feature type="region of interest" description="Disordered" evidence="1">
    <location>
        <begin position="132"/>
        <end position="278"/>
    </location>
</feature>
<protein>
    <submittedName>
        <fullName evidence="2">Uncharacterized protein</fullName>
    </submittedName>
</protein>
<feature type="compositionally biased region" description="Basic and acidic residues" evidence="1">
    <location>
        <begin position="151"/>
        <end position="184"/>
    </location>
</feature>
<comment type="caution">
    <text evidence="2">The sequence shown here is derived from an EMBL/GenBank/DDBJ whole genome shotgun (WGS) entry which is preliminary data.</text>
</comment>
<feature type="compositionally biased region" description="Polar residues" evidence="1">
    <location>
        <begin position="141"/>
        <end position="150"/>
    </location>
</feature>